<protein>
    <submittedName>
        <fullName evidence="1">Uncharacterized protein</fullName>
    </submittedName>
</protein>
<dbReference type="OrthoDB" id="1917248at2759"/>
<evidence type="ECO:0000313" key="2">
    <source>
        <dbReference type="Proteomes" id="UP000516437"/>
    </source>
</evidence>
<accession>A0A6A1VNS0</accession>
<organism evidence="1 2">
    <name type="scientific">Morella rubra</name>
    <name type="common">Chinese bayberry</name>
    <dbReference type="NCBI Taxonomy" id="262757"/>
    <lineage>
        <taxon>Eukaryota</taxon>
        <taxon>Viridiplantae</taxon>
        <taxon>Streptophyta</taxon>
        <taxon>Embryophyta</taxon>
        <taxon>Tracheophyta</taxon>
        <taxon>Spermatophyta</taxon>
        <taxon>Magnoliopsida</taxon>
        <taxon>eudicotyledons</taxon>
        <taxon>Gunneridae</taxon>
        <taxon>Pentapetalae</taxon>
        <taxon>rosids</taxon>
        <taxon>fabids</taxon>
        <taxon>Fagales</taxon>
        <taxon>Myricaceae</taxon>
        <taxon>Morella</taxon>
    </lineage>
</organism>
<keyword evidence="2" id="KW-1185">Reference proteome</keyword>
<dbReference type="EMBL" id="RXIC02000023">
    <property type="protein sequence ID" value="KAB1214531.1"/>
    <property type="molecule type" value="Genomic_DNA"/>
</dbReference>
<dbReference type="Proteomes" id="UP000516437">
    <property type="component" value="Chromosome 5"/>
</dbReference>
<name>A0A6A1VNS0_9ROSI</name>
<comment type="caution">
    <text evidence="1">The sequence shown here is derived from an EMBL/GenBank/DDBJ whole genome shotgun (WGS) entry which is preliminary data.</text>
</comment>
<proteinExistence type="predicted"/>
<evidence type="ECO:0000313" key="1">
    <source>
        <dbReference type="EMBL" id="KAB1214531.1"/>
    </source>
</evidence>
<sequence length="257" mass="28911">MAATSSTSAENFAEGFRMGFLDLSALPLMGEESDLNYKSYAWQGSSIIDFNETHLRTNILNKKAPGAAISEEELKIRSELEMDIERDLEEEIKDGIYRHALRLHRFYQQQKGRSGKEVPGLETQGRKLMKSNKTLLEVNISIRMEGGSKIEIKETKKECTPEKVRPRTSRSENMQSLQLFPNTKKFDWAKTLRSNAGPVVIPGRNGSLLQPKPPTNNRCRHLSLDLKNARRIGAGATGDQPKVPASIDKLLESGWKN</sequence>
<dbReference type="AlphaFoldDB" id="A0A6A1VNS0"/>
<reference evidence="1 2" key="1">
    <citation type="journal article" date="2019" name="Plant Biotechnol. J.">
        <title>The red bayberry genome and genetic basis of sex determination.</title>
        <authorList>
            <person name="Jia H.M."/>
            <person name="Jia H.J."/>
            <person name="Cai Q.L."/>
            <person name="Wang Y."/>
            <person name="Zhao H.B."/>
            <person name="Yang W.F."/>
            <person name="Wang G.Y."/>
            <person name="Li Y.H."/>
            <person name="Zhan D.L."/>
            <person name="Shen Y.T."/>
            <person name="Niu Q.F."/>
            <person name="Chang L."/>
            <person name="Qiu J."/>
            <person name="Zhao L."/>
            <person name="Xie H.B."/>
            <person name="Fu W.Y."/>
            <person name="Jin J."/>
            <person name="Li X.W."/>
            <person name="Jiao Y."/>
            <person name="Zhou C.C."/>
            <person name="Tu T."/>
            <person name="Chai C.Y."/>
            <person name="Gao J.L."/>
            <person name="Fan L.J."/>
            <person name="van de Weg E."/>
            <person name="Wang J.Y."/>
            <person name="Gao Z.S."/>
        </authorList>
    </citation>
    <scope>NUCLEOTIDE SEQUENCE [LARGE SCALE GENOMIC DNA]</scope>
    <source>
        <tissue evidence="1">Leaves</tissue>
    </source>
</reference>
<gene>
    <name evidence="1" type="ORF">CJ030_MR5G013426</name>
</gene>